<proteinExistence type="predicted"/>
<evidence type="ECO:0000313" key="1">
    <source>
        <dbReference type="EMBL" id="XBO73425.1"/>
    </source>
</evidence>
<reference evidence="1" key="1">
    <citation type="submission" date="2022-06" db="EMBL/GenBank/DDBJ databases">
        <title>A novel DMS-producing enzyme.</title>
        <authorList>
            <person name="Zhang Y."/>
        </authorList>
    </citation>
    <scope>NUCLEOTIDE SEQUENCE</scope>
    <source>
        <strain evidence="1">H10-59</strain>
    </source>
</reference>
<organism evidence="1">
    <name type="scientific">Halomonas sp. H10-59</name>
    <dbReference type="NCBI Taxonomy" id="2950874"/>
    <lineage>
        <taxon>Bacteria</taxon>
        <taxon>Pseudomonadati</taxon>
        <taxon>Pseudomonadota</taxon>
        <taxon>Gammaproteobacteria</taxon>
        <taxon>Oceanospirillales</taxon>
        <taxon>Halomonadaceae</taxon>
        <taxon>Halomonas</taxon>
    </lineage>
</organism>
<evidence type="ECO:0008006" key="2">
    <source>
        <dbReference type="Google" id="ProtNLM"/>
    </source>
</evidence>
<dbReference type="AlphaFoldDB" id="A0AAU7KPJ4"/>
<dbReference type="RefSeq" id="WP_222568915.1">
    <property type="nucleotide sequence ID" value="NZ_CP098828.1"/>
</dbReference>
<sequence length="127" mass="13867">MGYIQDKINAKVPKAFDGKLSDAVRPFTGSRTVVSGEFDPIEGTYPETSVTYTGRGVFGDYSTAEIDNQHILRTDVELSGVLQNELIMDADHAPATPKINDTINGMLVVNVGQDPAKATWTIQLRRP</sequence>
<gene>
    <name evidence="1" type="ORF">NFG57_11270</name>
</gene>
<protein>
    <recommendedName>
        <fullName evidence="2">Glutamate 5-kinase</fullName>
    </recommendedName>
</protein>
<accession>A0AAU7KPJ4</accession>
<name>A0AAU7KPJ4_9GAMM</name>
<dbReference type="EMBL" id="CP098828">
    <property type="protein sequence ID" value="XBO73425.1"/>
    <property type="molecule type" value="Genomic_DNA"/>
</dbReference>